<name>A0ACC2ZMC4_9PEZI</name>
<keyword evidence="1" id="KW-0378">Hydrolase</keyword>
<evidence type="ECO:0000313" key="1">
    <source>
        <dbReference type="EMBL" id="KAJ9648740.1"/>
    </source>
</evidence>
<evidence type="ECO:0000313" key="2">
    <source>
        <dbReference type="Proteomes" id="UP001172680"/>
    </source>
</evidence>
<reference evidence="1" key="1">
    <citation type="submission" date="2022-10" db="EMBL/GenBank/DDBJ databases">
        <title>Culturing micro-colonial fungi from biological soil crusts in the Mojave desert and describing Neophaeococcomyces mojavensis, and introducing the new genera and species Taxawa tesnikishii.</title>
        <authorList>
            <person name="Kurbessoian T."/>
            <person name="Stajich J.E."/>
        </authorList>
    </citation>
    <scope>NUCLEOTIDE SEQUENCE</scope>
    <source>
        <strain evidence="1">JES_115</strain>
    </source>
</reference>
<dbReference type="Proteomes" id="UP001172680">
    <property type="component" value="Unassembled WGS sequence"/>
</dbReference>
<keyword evidence="1" id="KW-0326">Glycosidase</keyword>
<proteinExistence type="predicted"/>
<keyword evidence="1" id="KW-0413">Isomerase</keyword>
<gene>
    <name evidence="1" type="primary">NAG1_1</name>
    <name evidence="1" type="ORF">H2199_000653</name>
</gene>
<dbReference type="EMBL" id="JAPDRP010000002">
    <property type="protein sequence ID" value="KAJ9648740.1"/>
    <property type="molecule type" value="Genomic_DNA"/>
</dbReference>
<protein>
    <submittedName>
        <fullName evidence="1">Glucosamine-6-phosphate isomerase (Glucosamine-6-phosphate deaminase) (GNPDA) (GlcN6P deaminase)</fullName>
        <ecNumber evidence="1">3.2.1.52</ecNumber>
    </submittedName>
</protein>
<keyword evidence="2" id="KW-1185">Reference proteome</keyword>
<accession>A0ACC2ZMC4</accession>
<organism evidence="1 2">
    <name type="scientific">Coniosporium tulheliwenetii</name>
    <dbReference type="NCBI Taxonomy" id="3383036"/>
    <lineage>
        <taxon>Eukaryota</taxon>
        <taxon>Fungi</taxon>
        <taxon>Dikarya</taxon>
        <taxon>Ascomycota</taxon>
        <taxon>Pezizomycotina</taxon>
        <taxon>Dothideomycetes</taxon>
        <taxon>Dothideomycetes incertae sedis</taxon>
        <taxon>Coniosporium</taxon>
    </lineage>
</organism>
<comment type="caution">
    <text evidence="1">The sequence shown here is derived from an EMBL/GenBank/DDBJ whole genome shotgun (WGS) entry which is preliminary data.</text>
</comment>
<dbReference type="EC" id="3.2.1.52" evidence="1"/>
<sequence>MDYFGRFIQRCAGLLAAGPVHQYFQLEYSEIRLLELLPFETGPSEPIRCSLKHHERSNCPEYVALSYTWGDPAKTKPIFIDGCILRVTENLESALRHLRQAKGVKTIWADAVCINQGDEKEKSEQVQQMRKTYRNSACTVVWLGEASDDSDFIMDTIGEVCRPLVRNQVTCDDIMDYSEKGSTHMANGANPVDASHGQWLGFNPSSLQSPVLIVERTVEQLLARNDIDAVHDAWHNIMLRSWWRRVWVIQEYSLPSRVEFACGNRVLSSSLMELGVHLFLTIKTRIIQWTLAALYNRTADQRCWQRLDKIGFQQLDFTAAMNMTLYRQQFHESQSMNFDDFKALVCQANVLEHTTVGIPVADSLQASDPRDRIYALLGLFSSPDELGILPDYSKDCKLVYTDVAKTLLDHAHVDILALCQEPRDPSLPSWVPDWKSSVVKPIFEWFGYKERRFDASNGRAASLYHYTNRPDLKEVLCIRGTTVGRIRRVADVWSPSGNLANDWVKAGQLIDSAICFYEYASTVTHPIYAESDEEWTDKIARLLILDCEMSMNSRGSRAGKATTIGFRAFRDLVTRREFFMKTRGTLDDLDPGIFSELNQFYARIKQLGGRRLFVTEEGYTSGDTVLWIDGGVQISYNAANNVGSILAANALKEYAPVDPQLTTNPQSYPHSYWNKNRNSTAGHRASQQIIQYAIQRTYDTVLKKNFVPWKFHERNEDFEPPTEDKTFISRITLQQNAADPDNILTPRAGDVDESYSLSLTEDGEATIEAETSIGLVRGLTTFTQLFYKHSAGGAYTPFAPVEIEDEPKFPHRGLNMDTSRNYFSVSDIKRTIDAMAYNKFNRLHWHITDAQSWPLEIPALPELAAKGAYRRDLTYTPGDFEEIQYFAAIQGVEVIVEIDMPGHTSSIWFSQPELITAFNAQPDWNTYCAEPPCGSLKLNSTAVYDFLATMWDDLLPRVRSSYFHTGGDEVNVNAYLLDDTVRSNDTAVLQPLMQRFIDFNHGRVREAGLTPVVWEEMLLTWNLTLGDDVVIQTWQSDEAVAEVVAAGHKALVGNYNYWYLDCGKGQWLDFAPGLASQKYWPYNDYCSPRKNWRLMYSYDPLHGIPANSSHLVLGGECHIWAEQTDPINFDDMVWPRACAAAEVLWSGAKDENGQNRSQIEASPRLSEMRERLVARGVRAEPIQMPFCIMNGTQCSLAT</sequence>